<dbReference type="OrthoDB" id="9813540at2"/>
<accession>A0A1T4L6V6</accession>
<feature type="transmembrane region" description="Helical" evidence="1">
    <location>
        <begin position="12"/>
        <end position="31"/>
    </location>
</feature>
<name>A0A1T4L6V6_9FIRM</name>
<dbReference type="Gene3D" id="1.10.1760.20">
    <property type="match status" value="1"/>
</dbReference>
<organism evidence="2 3">
    <name type="scientific">Garciella nitratireducens DSM 15102</name>
    <dbReference type="NCBI Taxonomy" id="1121911"/>
    <lineage>
        <taxon>Bacteria</taxon>
        <taxon>Bacillati</taxon>
        <taxon>Bacillota</taxon>
        <taxon>Clostridia</taxon>
        <taxon>Eubacteriales</taxon>
        <taxon>Eubacteriaceae</taxon>
        <taxon>Garciella</taxon>
    </lineage>
</organism>
<feature type="transmembrane region" description="Helical" evidence="1">
    <location>
        <begin position="76"/>
        <end position="98"/>
    </location>
</feature>
<proteinExistence type="predicted"/>
<keyword evidence="1" id="KW-0812">Transmembrane</keyword>
<gene>
    <name evidence="2" type="ORF">SAMN02745973_00871</name>
</gene>
<dbReference type="AlphaFoldDB" id="A0A1T4L6V6"/>
<dbReference type="Proteomes" id="UP000196365">
    <property type="component" value="Unassembled WGS sequence"/>
</dbReference>
<evidence type="ECO:0000313" key="2">
    <source>
        <dbReference type="EMBL" id="SJZ50449.1"/>
    </source>
</evidence>
<dbReference type="GO" id="GO:0022857">
    <property type="term" value="F:transmembrane transporter activity"/>
    <property type="evidence" value="ECO:0007669"/>
    <property type="project" value="InterPro"/>
</dbReference>
<evidence type="ECO:0000256" key="1">
    <source>
        <dbReference type="SAM" id="Phobius"/>
    </source>
</evidence>
<dbReference type="Pfam" id="PF12822">
    <property type="entry name" value="ECF_trnsprt"/>
    <property type="match status" value="1"/>
</dbReference>
<feature type="transmembrane region" description="Helical" evidence="1">
    <location>
        <begin position="132"/>
        <end position="157"/>
    </location>
</feature>
<keyword evidence="1" id="KW-0472">Membrane</keyword>
<feature type="transmembrane region" description="Helical" evidence="1">
    <location>
        <begin position="43"/>
        <end position="70"/>
    </location>
</feature>
<keyword evidence="3" id="KW-1185">Reference proteome</keyword>
<protein>
    <submittedName>
        <fullName evidence="2">Uncharacterized membrane protein</fullName>
    </submittedName>
</protein>
<dbReference type="InterPro" id="IPR024529">
    <property type="entry name" value="ECF_trnsprt_substrate-spec"/>
</dbReference>
<keyword evidence="1" id="KW-1133">Transmembrane helix</keyword>
<reference evidence="2 3" key="1">
    <citation type="submission" date="2017-02" db="EMBL/GenBank/DDBJ databases">
        <authorList>
            <person name="Peterson S.W."/>
        </authorList>
    </citation>
    <scope>NUCLEOTIDE SEQUENCE [LARGE SCALE GENOMIC DNA]</scope>
    <source>
        <strain evidence="2 3">DSM 15102</strain>
    </source>
</reference>
<evidence type="ECO:0000313" key="3">
    <source>
        <dbReference type="Proteomes" id="UP000196365"/>
    </source>
</evidence>
<sequence length="173" mass="18048">MQIKTRTITLTGMLAAISIVLGVTPLGLIPVPTVAGRATIMHIPVIVGAILEGPIVGMIVGFIFGLISFITTGSPLIKNPIIAIIPRILIGLFSYYGYKWTKSSIVAAIIGSLTNTIGVMGLAVLFRLTPMVAALGVVFTQGIPEAIVGAIITAVVVKPLKNIYGIKKISGSR</sequence>
<feature type="transmembrane region" description="Helical" evidence="1">
    <location>
        <begin position="105"/>
        <end position="126"/>
    </location>
</feature>
<dbReference type="RefSeq" id="WP_087678315.1">
    <property type="nucleotide sequence ID" value="NZ_FUWV01000003.1"/>
</dbReference>
<dbReference type="EMBL" id="FUWV01000003">
    <property type="protein sequence ID" value="SJZ50449.1"/>
    <property type="molecule type" value="Genomic_DNA"/>
</dbReference>